<gene>
    <name evidence="2" type="ORF">AB6A40_011301</name>
</gene>
<reference evidence="2 3" key="1">
    <citation type="submission" date="2024-08" db="EMBL/GenBank/DDBJ databases">
        <title>Gnathostoma spinigerum genome.</title>
        <authorList>
            <person name="Gonzalez-Bertolin B."/>
            <person name="Monzon S."/>
            <person name="Zaballos A."/>
            <person name="Jimenez P."/>
            <person name="Dekumyoy P."/>
            <person name="Varona S."/>
            <person name="Cuesta I."/>
            <person name="Sumanam S."/>
            <person name="Adisakwattana P."/>
            <person name="Gasser R.B."/>
            <person name="Hernandez-Gonzalez A."/>
            <person name="Young N.D."/>
            <person name="Perteguer M.J."/>
        </authorList>
    </citation>
    <scope>NUCLEOTIDE SEQUENCE [LARGE SCALE GENOMIC DNA]</scope>
    <source>
        <strain evidence="2">AL3</strain>
        <tissue evidence="2">Liver</tissue>
    </source>
</reference>
<sequence>MRAIVADLQRAVFQADDERLIAVAHIVRVDNKKKRKPTFLCLVVTTDQPISVRLYFVKNEKDDNFKKRECYSLRDVKVVDGINPRKALPEFDLHIG</sequence>
<proteinExistence type="predicted"/>
<dbReference type="Pfam" id="PF15277">
    <property type="entry name" value="Sec3-PIP2_bind"/>
    <property type="match status" value="1"/>
</dbReference>
<dbReference type="PANTHER" id="PTHR16092">
    <property type="entry name" value="SEC3/SYNTAXIN-RELATED"/>
    <property type="match status" value="1"/>
</dbReference>
<protein>
    <recommendedName>
        <fullName evidence="1">Exocyst complex component Sec3 PIP2-binding N-terminal domain-containing protein</fullName>
    </recommendedName>
</protein>
<dbReference type="EMBL" id="JBGFUD010018982">
    <property type="protein sequence ID" value="MFH4984592.1"/>
    <property type="molecule type" value="Genomic_DNA"/>
</dbReference>
<feature type="domain" description="Exocyst complex component Sec3 PIP2-binding N-terminal" evidence="1">
    <location>
        <begin position="33"/>
        <end position="96"/>
    </location>
</feature>
<keyword evidence="3" id="KW-1185">Reference proteome</keyword>
<dbReference type="CDD" id="cd14683">
    <property type="entry name" value="PH-EXOC1"/>
    <property type="match status" value="1"/>
</dbReference>
<dbReference type="Gene3D" id="2.30.29.90">
    <property type="match status" value="1"/>
</dbReference>
<evidence type="ECO:0000313" key="3">
    <source>
        <dbReference type="Proteomes" id="UP001608902"/>
    </source>
</evidence>
<organism evidence="2 3">
    <name type="scientific">Gnathostoma spinigerum</name>
    <dbReference type="NCBI Taxonomy" id="75299"/>
    <lineage>
        <taxon>Eukaryota</taxon>
        <taxon>Metazoa</taxon>
        <taxon>Ecdysozoa</taxon>
        <taxon>Nematoda</taxon>
        <taxon>Chromadorea</taxon>
        <taxon>Rhabditida</taxon>
        <taxon>Spirurina</taxon>
        <taxon>Gnathostomatomorpha</taxon>
        <taxon>Gnathostomatoidea</taxon>
        <taxon>Gnathostomatidae</taxon>
        <taxon>Gnathostoma</taxon>
    </lineage>
</organism>
<dbReference type="PANTHER" id="PTHR16092:SF14">
    <property type="entry name" value="EXOCYST COMPLEX COMPONENT 1 ISOFORM X1"/>
    <property type="match status" value="1"/>
</dbReference>
<evidence type="ECO:0000259" key="1">
    <source>
        <dbReference type="SMART" id="SM01313"/>
    </source>
</evidence>
<name>A0ABD6F455_9BILA</name>
<comment type="caution">
    <text evidence="2">The sequence shown here is derived from an EMBL/GenBank/DDBJ whole genome shotgun (WGS) entry which is preliminary data.</text>
</comment>
<dbReference type="InterPro" id="IPR028258">
    <property type="entry name" value="Sec3-PIP2_bind"/>
</dbReference>
<feature type="non-terminal residue" evidence="2">
    <location>
        <position position="96"/>
    </location>
</feature>
<accession>A0ABD6F455</accession>
<dbReference type="AlphaFoldDB" id="A0ABD6F455"/>
<dbReference type="Proteomes" id="UP001608902">
    <property type="component" value="Unassembled WGS sequence"/>
</dbReference>
<dbReference type="SMART" id="SM01313">
    <property type="entry name" value="Sec3-PIP2_bind"/>
    <property type="match status" value="1"/>
</dbReference>
<evidence type="ECO:0000313" key="2">
    <source>
        <dbReference type="EMBL" id="MFH4984592.1"/>
    </source>
</evidence>